<dbReference type="EMBL" id="CAMKVN010026120">
    <property type="protein sequence ID" value="CAI2200994.1"/>
    <property type="molecule type" value="Genomic_DNA"/>
</dbReference>
<feature type="non-terminal residue" evidence="2">
    <location>
        <position position="1"/>
    </location>
</feature>
<name>A0A9W4TCF4_9GLOM</name>
<keyword evidence="3" id="KW-1185">Reference proteome</keyword>
<evidence type="ECO:0000313" key="3">
    <source>
        <dbReference type="Proteomes" id="UP001153678"/>
    </source>
</evidence>
<evidence type="ECO:0000313" key="2">
    <source>
        <dbReference type="EMBL" id="CAI2200994.1"/>
    </source>
</evidence>
<feature type="region of interest" description="Disordered" evidence="1">
    <location>
        <begin position="36"/>
        <end position="66"/>
    </location>
</feature>
<proteinExistence type="predicted"/>
<gene>
    <name evidence="2" type="ORF">FWILDA_LOCUS19845</name>
</gene>
<comment type="caution">
    <text evidence="2">The sequence shown here is derived from an EMBL/GenBank/DDBJ whole genome shotgun (WGS) entry which is preliminary data.</text>
</comment>
<organism evidence="2 3">
    <name type="scientific">Funneliformis geosporum</name>
    <dbReference type="NCBI Taxonomy" id="1117311"/>
    <lineage>
        <taxon>Eukaryota</taxon>
        <taxon>Fungi</taxon>
        <taxon>Fungi incertae sedis</taxon>
        <taxon>Mucoromycota</taxon>
        <taxon>Glomeromycotina</taxon>
        <taxon>Glomeromycetes</taxon>
        <taxon>Glomerales</taxon>
        <taxon>Glomeraceae</taxon>
        <taxon>Funneliformis</taxon>
    </lineage>
</organism>
<sequence>NVENGDLLNSTQGITQHQATAAYKLLQNVSLLLGKQQGPNNSKKNASMQKIISNGTGEEKEIEKKQKDDESFDILNRVTVSFQDCNYGFTVSDDKIYGIKRIN</sequence>
<evidence type="ECO:0000256" key="1">
    <source>
        <dbReference type="SAM" id="MobiDB-lite"/>
    </source>
</evidence>
<feature type="non-terminal residue" evidence="2">
    <location>
        <position position="103"/>
    </location>
</feature>
<dbReference type="AlphaFoldDB" id="A0A9W4TCF4"/>
<dbReference type="OrthoDB" id="2386620at2759"/>
<accession>A0A9W4TCF4</accession>
<reference evidence="2" key="1">
    <citation type="submission" date="2022-08" db="EMBL/GenBank/DDBJ databases">
        <authorList>
            <person name="Kallberg Y."/>
            <person name="Tangrot J."/>
            <person name="Rosling A."/>
        </authorList>
    </citation>
    <scope>NUCLEOTIDE SEQUENCE</scope>
    <source>
        <strain evidence="2">Wild A</strain>
    </source>
</reference>
<feature type="compositionally biased region" description="Polar residues" evidence="1">
    <location>
        <begin position="37"/>
        <end position="56"/>
    </location>
</feature>
<protein>
    <submittedName>
        <fullName evidence="2">15227_t:CDS:1</fullName>
    </submittedName>
</protein>
<dbReference type="Proteomes" id="UP001153678">
    <property type="component" value="Unassembled WGS sequence"/>
</dbReference>
<feature type="compositionally biased region" description="Basic and acidic residues" evidence="1">
    <location>
        <begin position="57"/>
        <end position="66"/>
    </location>
</feature>